<accession>A0A562JK07</accession>
<keyword evidence="3" id="KW-1185">Reference proteome</keyword>
<feature type="transmembrane region" description="Helical" evidence="1">
    <location>
        <begin position="171"/>
        <end position="196"/>
    </location>
</feature>
<evidence type="ECO:0000256" key="1">
    <source>
        <dbReference type="SAM" id="Phobius"/>
    </source>
</evidence>
<protein>
    <submittedName>
        <fullName evidence="2">Uncharacterized protein DUF975</fullName>
    </submittedName>
</protein>
<gene>
    <name evidence="2" type="ORF">LY60_00167</name>
</gene>
<organism evidence="2 3">
    <name type="scientific">Sedimentibacter saalensis</name>
    <dbReference type="NCBI Taxonomy" id="130788"/>
    <lineage>
        <taxon>Bacteria</taxon>
        <taxon>Bacillati</taxon>
        <taxon>Bacillota</taxon>
        <taxon>Tissierellia</taxon>
        <taxon>Sedimentibacter</taxon>
    </lineage>
</organism>
<dbReference type="InterPro" id="IPR010380">
    <property type="entry name" value="DUF975"/>
</dbReference>
<keyword evidence="1" id="KW-0472">Membrane</keyword>
<evidence type="ECO:0000313" key="2">
    <source>
        <dbReference type="EMBL" id="TWH83557.1"/>
    </source>
</evidence>
<keyword evidence="1" id="KW-1133">Transmembrane helix</keyword>
<feature type="transmembrane region" description="Helical" evidence="1">
    <location>
        <begin position="54"/>
        <end position="76"/>
    </location>
</feature>
<dbReference type="Proteomes" id="UP000315343">
    <property type="component" value="Unassembled WGS sequence"/>
</dbReference>
<dbReference type="RefSeq" id="WP_145078653.1">
    <property type="nucleotide sequence ID" value="NZ_VLKH01000001.1"/>
</dbReference>
<dbReference type="PANTHER" id="PTHR40076:SF1">
    <property type="entry name" value="MEMBRANE PROTEIN"/>
    <property type="match status" value="1"/>
</dbReference>
<feature type="transmembrane region" description="Helical" evidence="1">
    <location>
        <begin position="18"/>
        <end position="34"/>
    </location>
</feature>
<name>A0A562JK07_9FIRM</name>
<proteinExistence type="predicted"/>
<dbReference type="AlphaFoldDB" id="A0A562JK07"/>
<comment type="caution">
    <text evidence="2">The sequence shown here is derived from an EMBL/GenBank/DDBJ whole genome shotgun (WGS) entry which is preliminary data.</text>
</comment>
<dbReference type="PANTHER" id="PTHR40076">
    <property type="entry name" value="MEMBRANE PROTEIN-RELATED"/>
    <property type="match status" value="1"/>
</dbReference>
<sequence>MWDRVELKSLAKASLKNNYWNAFLVSLVLMLVTGRGGSSRGEDTGEYLARHPEYYMIFLVVVTLLLVFRVLVGYSLEVGSRRYFVKLSQYKNTKGCYGFSFDSMNYKGIVSTMFLMNVYNILWTLLFVIPGIIKAYSYRMVPYILGDNPNIGANEAITLSRKMMDGNKFEAFVLDISFLGWYLLGLLALVIGMLFVNPYYDATCAQLYVALRKISLDNGTATSGDFNLNDFNAQDGYNDYDRYYRD</sequence>
<dbReference type="Pfam" id="PF06161">
    <property type="entry name" value="DUF975"/>
    <property type="match status" value="1"/>
</dbReference>
<evidence type="ECO:0000313" key="3">
    <source>
        <dbReference type="Proteomes" id="UP000315343"/>
    </source>
</evidence>
<dbReference type="OrthoDB" id="9784844at2"/>
<reference evidence="2 3" key="1">
    <citation type="submission" date="2019-07" db="EMBL/GenBank/DDBJ databases">
        <title>Genomic Encyclopedia of Type Strains, Phase I: the one thousand microbial genomes (KMG-I) project.</title>
        <authorList>
            <person name="Kyrpides N."/>
        </authorList>
    </citation>
    <scope>NUCLEOTIDE SEQUENCE [LARGE SCALE GENOMIC DNA]</scope>
    <source>
        <strain evidence="2 3">DSM 13558</strain>
    </source>
</reference>
<keyword evidence="1" id="KW-0812">Transmembrane</keyword>
<dbReference type="EMBL" id="VLKH01000001">
    <property type="protein sequence ID" value="TWH83557.1"/>
    <property type="molecule type" value="Genomic_DNA"/>
</dbReference>
<feature type="transmembrane region" description="Helical" evidence="1">
    <location>
        <begin position="109"/>
        <end position="133"/>
    </location>
</feature>